<dbReference type="InterPro" id="IPR013373">
    <property type="entry name" value="Flagellin/pilin_N_arc"/>
</dbReference>
<feature type="transmembrane region" description="Helical" evidence="1">
    <location>
        <begin position="12"/>
        <end position="33"/>
    </location>
</feature>
<feature type="domain" description="Archaeal Type IV pilin N-terminal" evidence="2">
    <location>
        <begin position="8"/>
        <end position="77"/>
    </location>
</feature>
<proteinExistence type="predicted"/>
<sequence>MLKRNDTAVSPVVGVMLMLVVTIIIAAIVSAYAGGIASEQKKVPQAMISGTYSISNGFQIAHNGGDGLALHDMVFVVRNGPMFGPNLERKTAQVLDKTLIADRTGRSLDNGDGTSEVTSFRPGDVLYISAENATGSRLQPGLADAEHLWFSNTTNIGNAFSLEVSDTGGNLISVSDVVISP</sequence>
<organism evidence="3 4">
    <name type="scientific">Methanoculleus palmolei</name>
    <dbReference type="NCBI Taxonomy" id="72612"/>
    <lineage>
        <taxon>Archaea</taxon>
        <taxon>Methanobacteriati</taxon>
        <taxon>Methanobacteriota</taxon>
        <taxon>Stenosarchaea group</taxon>
        <taxon>Methanomicrobia</taxon>
        <taxon>Methanomicrobiales</taxon>
        <taxon>Methanomicrobiaceae</taxon>
        <taxon>Methanoculleus</taxon>
    </lineage>
</organism>
<evidence type="ECO:0000256" key="1">
    <source>
        <dbReference type="SAM" id="Phobius"/>
    </source>
</evidence>
<dbReference type="Proteomes" id="UP001626603">
    <property type="component" value="Chromosome"/>
</dbReference>
<name>A0ABD8A7H6_9EURY</name>
<accession>A0ABD8A7H6</accession>
<protein>
    <submittedName>
        <fullName evidence="3">Type IV pilin N-terminal domain-containing protein</fullName>
    </submittedName>
</protein>
<dbReference type="InterPro" id="IPR012859">
    <property type="entry name" value="Pilin_N_archaeal"/>
</dbReference>
<dbReference type="EMBL" id="CP137641">
    <property type="protein sequence ID" value="WOX55495.1"/>
    <property type="molecule type" value="Genomic_DNA"/>
</dbReference>
<evidence type="ECO:0000313" key="3">
    <source>
        <dbReference type="EMBL" id="WOX55495.1"/>
    </source>
</evidence>
<keyword evidence="1" id="KW-0812">Transmembrane</keyword>
<reference evidence="3 4" key="1">
    <citation type="submission" date="2023-10" db="EMBL/GenBank/DDBJ databases">
        <title>The complete genome sequence of Methanoculleus palmolei DSM 4273.</title>
        <authorList>
            <person name="Lai S.-J."/>
            <person name="You Y.-T."/>
            <person name="Chen S.-C."/>
        </authorList>
    </citation>
    <scope>NUCLEOTIDE SEQUENCE [LARGE SCALE GENOMIC DNA]</scope>
    <source>
        <strain evidence="3 4">DSM 4273</strain>
    </source>
</reference>
<dbReference type="NCBIfam" id="TIGR02537">
    <property type="entry name" value="arch_flag_Nterm"/>
    <property type="match status" value="1"/>
</dbReference>
<keyword evidence="4" id="KW-1185">Reference proteome</keyword>
<keyword evidence="1" id="KW-0472">Membrane</keyword>
<evidence type="ECO:0000259" key="2">
    <source>
        <dbReference type="Pfam" id="PF07790"/>
    </source>
</evidence>
<evidence type="ECO:0000313" key="4">
    <source>
        <dbReference type="Proteomes" id="UP001626603"/>
    </source>
</evidence>
<gene>
    <name evidence="3" type="ORF">R6Y95_08485</name>
</gene>
<keyword evidence="1" id="KW-1133">Transmembrane helix</keyword>
<dbReference type="Pfam" id="PF07790">
    <property type="entry name" value="Pilin_N"/>
    <property type="match status" value="1"/>
</dbReference>
<dbReference type="AlphaFoldDB" id="A0ABD8A7H6"/>